<feature type="transmembrane region" description="Helical" evidence="6">
    <location>
        <begin position="289"/>
        <end position="314"/>
    </location>
</feature>
<feature type="transmembrane region" description="Helical" evidence="6">
    <location>
        <begin position="180"/>
        <end position="199"/>
    </location>
</feature>
<dbReference type="Proteomes" id="UP001281761">
    <property type="component" value="Unassembled WGS sequence"/>
</dbReference>
<keyword evidence="4 6" id="KW-1133">Transmembrane helix</keyword>
<dbReference type="InterPro" id="IPR036259">
    <property type="entry name" value="MFS_trans_sf"/>
</dbReference>
<feature type="transmembrane region" description="Helical" evidence="6">
    <location>
        <begin position="358"/>
        <end position="375"/>
    </location>
</feature>
<evidence type="ECO:0000256" key="4">
    <source>
        <dbReference type="ARBA" id="ARBA00022989"/>
    </source>
</evidence>
<dbReference type="PRINTS" id="PR01315">
    <property type="entry name" value="BATTENIN"/>
</dbReference>
<name>A0ABQ9X3E7_9EUKA</name>
<feature type="transmembrane region" description="Helical" evidence="6">
    <location>
        <begin position="433"/>
        <end position="454"/>
    </location>
</feature>
<dbReference type="PANTHER" id="PTHR10981:SF7">
    <property type="entry name" value="BATTENIN"/>
    <property type="match status" value="1"/>
</dbReference>
<dbReference type="EMBL" id="JARBJD010000231">
    <property type="protein sequence ID" value="KAK2946298.1"/>
    <property type="molecule type" value="Genomic_DNA"/>
</dbReference>
<organism evidence="7 8">
    <name type="scientific">Blattamonas nauphoetae</name>
    <dbReference type="NCBI Taxonomy" id="2049346"/>
    <lineage>
        <taxon>Eukaryota</taxon>
        <taxon>Metamonada</taxon>
        <taxon>Preaxostyla</taxon>
        <taxon>Oxymonadida</taxon>
        <taxon>Blattamonas</taxon>
    </lineage>
</organism>
<accession>A0ABQ9X3E7</accession>
<feature type="transmembrane region" description="Helical" evidence="6">
    <location>
        <begin position="387"/>
        <end position="412"/>
    </location>
</feature>
<proteinExistence type="inferred from homology"/>
<dbReference type="InterPro" id="IPR003492">
    <property type="entry name" value="Battenin_disease_Cln3"/>
</dbReference>
<comment type="subcellular location">
    <subcellularLocation>
        <location evidence="1">Endomembrane system</location>
        <topology evidence="1">Multi-pass membrane protein</topology>
    </subcellularLocation>
</comment>
<feature type="transmembrane region" description="Helical" evidence="6">
    <location>
        <begin position="95"/>
        <end position="115"/>
    </location>
</feature>
<gene>
    <name evidence="7" type="ORF">BLNAU_18748</name>
</gene>
<sequence length="458" mass="51401">MAKKPVRTKRQLTTDELAIRKRWAIRNGLNWVGFFLIGLLNNMSYVVVNSFSKKLMGHFGKEELTSVCVWLNTGLGIFVRILHSFLYKVPFMVRIISALVAYLAGLLIVAFSTSIHISMCFVGIILVGTSSNFGESAIMAYMRKFPPESVGGFSSGTGCAGIAGAGLVLLFRAVDLKPMIAFLVLTPATLAYFLIYCFWVREPKGYPPNPPLYEDEVVANEDESALLGTKSEDDAGLNGIHKASQNLIVNRTEDDTIANTETSPLLPVENEYQPKETTIKRYCRIHGAVFSWSLQLGLVYLFEYVITTAGSIIACPKSRCENDPRFYVKNSFEIVSMAYQIGVFISRSSLSCVKIRRVWIMTLLQFLNLVLWIFQDAFQFVRGGFMWFLYAHTIFVGLMGGGMYVNVFYLILNDKEKGLTNEDRELATNITMIYINLGITSAALINILMQNVIFKHIK</sequence>
<evidence type="ECO:0000313" key="8">
    <source>
        <dbReference type="Proteomes" id="UP001281761"/>
    </source>
</evidence>
<evidence type="ECO:0000313" key="7">
    <source>
        <dbReference type="EMBL" id="KAK2946298.1"/>
    </source>
</evidence>
<protein>
    <submittedName>
        <fullName evidence="7">Cln3 protein</fullName>
    </submittedName>
</protein>
<keyword evidence="5 6" id="KW-0472">Membrane</keyword>
<evidence type="ECO:0000256" key="3">
    <source>
        <dbReference type="ARBA" id="ARBA00022692"/>
    </source>
</evidence>
<evidence type="ECO:0000256" key="5">
    <source>
        <dbReference type="ARBA" id="ARBA00023136"/>
    </source>
</evidence>
<feature type="transmembrane region" description="Helical" evidence="6">
    <location>
        <begin position="29"/>
        <end position="52"/>
    </location>
</feature>
<dbReference type="PANTHER" id="PTHR10981">
    <property type="entry name" value="BATTENIN"/>
    <property type="match status" value="1"/>
</dbReference>
<dbReference type="SUPFAM" id="SSF103473">
    <property type="entry name" value="MFS general substrate transporter"/>
    <property type="match status" value="1"/>
</dbReference>
<keyword evidence="8" id="KW-1185">Reference proteome</keyword>
<comment type="similarity">
    <text evidence="2 6">Belongs to the battenin family.</text>
</comment>
<dbReference type="Pfam" id="PF02487">
    <property type="entry name" value="CLN3"/>
    <property type="match status" value="1"/>
</dbReference>
<keyword evidence="3 6" id="KW-0812">Transmembrane</keyword>
<feature type="transmembrane region" description="Helical" evidence="6">
    <location>
        <begin position="64"/>
        <end position="83"/>
    </location>
</feature>
<evidence type="ECO:0000256" key="2">
    <source>
        <dbReference type="ARBA" id="ARBA00007467"/>
    </source>
</evidence>
<feature type="transmembrane region" description="Helical" evidence="6">
    <location>
        <begin position="153"/>
        <end position="174"/>
    </location>
</feature>
<evidence type="ECO:0000256" key="1">
    <source>
        <dbReference type="ARBA" id="ARBA00004127"/>
    </source>
</evidence>
<evidence type="ECO:0000256" key="6">
    <source>
        <dbReference type="RuleBase" id="RU361113"/>
    </source>
</evidence>
<comment type="caution">
    <text evidence="7">The sequence shown here is derived from an EMBL/GenBank/DDBJ whole genome shotgun (WGS) entry which is preliminary data.</text>
</comment>
<reference evidence="7 8" key="1">
    <citation type="journal article" date="2022" name="bioRxiv">
        <title>Genomics of Preaxostyla Flagellates Illuminates Evolutionary Transitions and the Path Towards Mitochondrial Loss.</title>
        <authorList>
            <person name="Novak L.V.F."/>
            <person name="Treitli S.C."/>
            <person name="Pyrih J."/>
            <person name="Halakuc P."/>
            <person name="Pipaliya S.V."/>
            <person name="Vacek V."/>
            <person name="Brzon O."/>
            <person name="Soukal P."/>
            <person name="Eme L."/>
            <person name="Dacks J.B."/>
            <person name="Karnkowska A."/>
            <person name="Elias M."/>
            <person name="Hampl V."/>
        </authorList>
    </citation>
    <scope>NUCLEOTIDE SEQUENCE [LARGE SCALE GENOMIC DNA]</scope>
    <source>
        <strain evidence="7">NAU3</strain>
        <tissue evidence="7">Gut</tissue>
    </source>
</reference>